<dbReference type="Pfam" id="PF02342">
    <property type="entry name" value="TerD"/>
    <property type="match status" value="1"/>
</dbReference>
<proteinExistence type="inferred from homology"/>
<protein>
    <submittedName>
        <fullName evidence="4">Stress response protein SCP2</fullName>
    </submittedName>
</protein>
<comment type="caution">
    <text evidence="4">The sequence shown here is derived from an EMBL/GenBank/DDBJ whole genome shotgun (WGS) entry which is preliminary data.</text>
</comment>
<dbReference type="PANTHER" id="PTHR32097">
    <property type="entry name" value="CAMP-BINDING PROTEIN 1-RELATED"/>
    <property type="match status" value="1"/>
</dbReference>
<feature type="compositionally biased region" description="Basic residues" evidence="2">
    <location>
        <begin position="237"/>
        <end position="246"/>
    </location>
</feature>
<dbReference type="Gene3D" id="2.60.60.30">
    <property type="entry name" value="sav2460 like domains"/>
    <property type="match status" value="1"/>
</dbReference>
<dbReference type="RefSeq" id="WP_318784145.1">
    <property type="nucleotide sequence ID" value="NZ_JADBDZ010000001.1"/>
</dbReference>
<evidence type="ECO:0000256" key="2">
    <source>
        <dbReference type="SAM" id="MobiDB-lite"/>
    </source>
</evidence>
<dbReference type="PANTHER" id="PTHR32097:SF4">
    <property type="entry name" value="GENERAL STRESS PROTEIN 16U"/>
    <property type="match status" value="1"/>
</dbReference>
<reference evidence="4 5" key="1">
    <citation type="submission" date="2020-10" db="EMBL/GenBank/DDBJ databases">
        <title>Sequencing the genomes of 1000 actinobacteria strains.</title>
        <authorList>
            <person name="Klenk H.-P."/>
        </authorList>
    </citation>
    <scope>NUCLEOTIDE SEQUENCE [LARGE SCALE GENOMIC DNA]</scope>
    <source>
        <strain evidence="4 5">DSM 46744</strain>
    </source>
</reference>
<accession>A0ABR9JSF9</accession>
<dbReference type="Proteomes" id="UP000627838">
    <property type="component" value="Unassembled WGS sequence"/>
</dbReference>
<feature type="domain" description="TerD" evidence="3">
    <location>
        <begin position="22"/>
        <end position="195"/>
    </location>
</feature>
<dbReference type="InterPro" id="IPR051324">
    <property type="entry name" value="Stress/Tellurium_Resist"/>
</dbReference>
<name>A0ABR9JSF9_9ACTN</name>
<keyword evidence="5" id="KW-1185">Reference proteome</keyword>
<feature type="compositionally biased region" description="Acidic residues" evidence="2">
    <location>
        <begin position="203"/>
        <end position="212"/>
    </location>
</feature>
<dbReference type="CDD" id="cd06974">
    <property type="entry name" value="TerD_like"/>
    <property type="match status" value="1"/>
</dbReference>
<evidence type="ECO:0000313" key="4">
    <source>
        <dbReference type="EMBL" id="MBE1533502.1"/>
    </source>
</evidence>
<comment type="similarity">
    <text evidence="1">Belongs to the CAPAB/TerDEXZ family.</text>
</comment>
<organism evidence="4 5">
    <name type="scientific">Actinomadura algeriensis</name>
    <dbReference type="NCBI Taxonomy" id="1679523"/>
    <lineage>
        <taxon>Bacteria</taxon>
        <taxon>Bacillati</taxon>
        <taxon>Actinomycetota</taxon>
        <taxon>Actinomycetes</taxon>
        <taxon>Streptosporangiales</taxon>
        <taxon>Thermomonosporaceae</taxon>
        <taxon>Actinomadura</taxon>
    </lineage>
</organism>
<evidence type="ECO:0000313" key="5">
    <source>
        <dbReference type="Proteomes" id="UP000627838"/>
    </source>
</evidence>
<feature type="region of interest" description="Disordered" evidence="2">
    <location>
        <begin position="203"/>
        <end position="256"/>
    </location>
</feature>
<dbReference type="InterPro" id="IPR003325">
    <property type="entry name" value="TerD"/>
</dbReference>
<evidence type="ECO:0000256" key="1">
    <source>
        <dbReference type="ARBA" id="ARBA00008775"/>
    </source>
</evidence>
<evidence type="ECO:0000259" key="3">
    <source>
        <dbReference type="Pfam" id="PF02342"/>
    </source>
</evidence>
<sequence length="668" mass="71009">MTWLTVAVLFASTIGEARVERLCKGANVALTALTQVTGPVIVALHWTDPSGEGGGDADVAALLVGASGKVRGDADFVFYNQPAAAEGAVQLLGKAPTGGGSEDRVLLDLAALPDDVERVVVTAGRYAGATFGELGDLGVTLYDASGTALVRFDIDDAGPETAFIFGELYRRGGDWKFRAVGQGYASGLAGLATEFGISVDDDEAEAETEGGEDGGPAREASSPEPGKPPARAGTGKVRTRKKRRSTLPKPKVDLADHASWQRSRLFPVSGLRSEQERETRATSMLLAVMAQVPEFGRRLTARFGAPAGTVQTFTETSFPHGDGKVRPDGVLRVGRAGRVWTALVETKTGGSPLKAAQVEAYLEVAARNGYEAVITLSNDVALDGEHPLTVDRRRVRKTALRHLSWAEVAHEAHMLCHHHGLADPVHAWLLGELLHYLRHDNAGCQGFQDMGPGWVPVRDAIRAGTLRPGDRYVERVAENWERLVRQLCLRLSGETGGNVAPVVRRGRGGDAAVRRAGVVASLVERGRMGAEVRMPDTGGPVRVEADLRTGQIETSVEIPAARRARALTRVQWLLRQLSDAPPELRVEALPDGCAEGPCDLLRNLAGEPGLLVPSGGGEIVAFRLSLATGMGARRGTDETGFVRSVDAAVDRFHQGVLRAVKEEAPAGA</sequence>
<gene>
    <name evidence="4" type="ORF">H4W34_003335</name>
</gene>
<dbReference type="EMBL" id="JADBDZ010000001">
    <property type="protein sequence ID" value="MBE1533502.1"/>
    <property type="molecule type" value="Genomic_DNA"/>
</dbReference>